<proteinExistence type="predicted"/>
<protein>
    <submittedName>
        <fullName evidence="2">PQQ enzyme repeat protein</fullName>
    </submittedName>
</protein>
<dbReference type="PANTHER" id="PTHR34512:SF30">
    <property type="entry name" value="OUTER MEMBRANE PROTEIN ASSEMBLY FACTOR BAMB"/>
    <property type="match status" value="1"/>
</dbReference>
<dbReference type="SUPFAM" id="SSF50998">
    <property type="entry name" value="Quinoprotein alcohol dehydrogenase-like"/>
    <property type="match status" value="1"/>
</dbReference>
<dbReference type="PANTHER" id="PTHR34512">
    <property type="entry name" value="CELL SURFACE PROTEIN"/>
    <property type="match status" value="1"/>
</dbReference>
<comment type="caution">
    <text evidence="2">The sequence shown here is derived from an EMBL/GenBank/DDBJ whole genome shotgun (WGS) entry which is preliminary data.</text>
</comment>
<gene>
    <name evidence="2" type="ORF">HMPREF0731_0509</name>
</gene>
<dbReference type="Pfam" id="PF13360">
    <property type="entry name" value="PQQ_2"/>
    <property type="match status" value="1"/>
</dbReference>
<evidence type="ECO:0000313" key="2">
    <source>
        <dbReference type="EMBL" id="EFH13252.1"/>
    </source>
</evidence>
<accession>D5RHF0</accession>
<evidence type="ECO:0000259" key="1">
    <source>
        <dbReference type="Pfam" id="PF13360"/>
    </source>
</evidence>
<dbReference type="HOGENOM" id="CLU_027480_3_0_5"/>
<dbReference type="Proteomes" id="UP000005324">
    <property type="component" value="Unassembled WGS sequence"/>
</dbReference>
<dbReference type="EMBL" id="ADVL01000099">
    <property type="protein sequence ID" value="EFH13252.1"/>
    <property type="molecule type" value="Genomic_DNA"/>
</dbReference>
<dbReference type="Gene3D" id="2.130.10.10">
    <property type="entry name" value="YVTN repeat-like/Quinoprotein amine dehydrogenase"/>
    <property type="match status" value="1"/>
</dbReference>
<dbReference type="InterPro" id="IPR018391">
    <property type="entry name" value="PQQ_b-propeller_rpt"/>
</dbReference>
<dbReference type="AlphaFoldDB" id="D5RHF0"/>
<dbReference type="SMART" id="SM00564">
    <property type="entry name" value="PQQ"/>
    <property type="match status" value="6"/>
</dbReference>
<organism evidence="2 3">
    <name type="scientific">Pseudoroseomonas cervicalis ATCC 49957</name>
    <dbReference type="NCBI Taxonomy" id="525371"/>
    <lineage>
        <taxon>Bacteria</taxon>
        <taxon>Pseudomonadati</taxon>
        <taxon>Pseudomonadota</taxon>
        <taxon>Alphaproteobacteria</taxon>
        <taxon>Acetobacterales</taxon>
        <taxon>Roseomonadaceae</taxon>
        <taxon>Roseomonas</taxon>
    </lineage>
</organism>
<dbReference type="InterPro" id="IPR015943">
    <property type="entry name" value="WD40/YVTN_repeat-like_dom_sf"/>
</dbReference>
<sequence length="444" mass="46212">MQGKVWTRRAALLGGAGLLSGCGILDMFGESKDRLPGERRSILAAQRPLEADASLAGQPLALPPPTAREAWPQPGGGPAHATGHSALGAQLGQAWRVSVGTGSSYRRRLTSGPVIAGGTVFAADAYGEVSAFDLASGGRRWRFDTRPEKDDVGGVGAGCAFADGTLYVTTGLAELIALDPASGQQRWRARLPAPTRGAPTVFAGRVYVPTLENQLLALSAEDGRRLWTYRAQAATALPLGLPGPAVDEDFVVAGFPSGELVAMRPQDGRVQWTESLAGQGRGGLGDIAGVRGLPVIFEGRVYAMGMGGTSMAVDLRSGRRLWEHELGGTESPVVAGDWLFLVGDNGVLTAVQRESGRLRWVAELNAPPEGTDPKKFEAASFATPILAGGQLILPSSKGEALLINPGSGQIGGRLRLPGSTTLPGAVAQDTLVLLTDDGTLVAYR</sequence>
<reference evidence="2 3" key="1">
    <citation type="submission" date="2010-04" db="EMBL/GenBank/DDBJ databases">
        <authorList>
            <person name="Qin X."/>
            <person name="Bachman B."/>
            <person name="Battles P."/>
            <person name="Bell A."/>
            <person name="Bess C."/>
            <person name="Bickham C."/>
            <person name="Chaboub L."/>
            <person name="Chen D."/>
            <person name="Coyle M."/>
            <person name="Deiros D.R."/>
            <person name="Dinh H."/>
            <person name="Forbes L."/>
            <person name="Fowler G."/>
            <person name="Francisco L."/>
            <person name="Fu Q."/>
            <person name="Gubbala S."/>
            <person name="Hale W."/>
            <person name="Han Y."/>
            <person name="Hemphill L."/>
            <person name="Highlander S.K."/>
            <person name="Hirani K."/>
            <person name="Hogues M."/>
            <person name="Jackson L."/>
            <person name="Jakkamsetti A."/>
            <person name="Javaid M."/>
            <person name="Jiang H."/>
            <person name="Korchina V."/>
            <person name="Kovar C."/>
            <person name="Lara F."/>
            <person name="Lee S."/>
            <person name="Mata R."/>
            <person name="Mathew T."/>
            <person name="Moen C."/>
            <person name="Morales K."/>
            <person name="Munidasa M."/>
            <person name="Nazareth L."/>
            <person name="Ngo R."/>
            <person name="Nguyen L."/>
            <person name="Okwuonu G."/>
            <person name="Ongeri F."/>
            <person name="Patil S."/>
            <person name="Petrosino J."/>
            <person name="Pham C."/>
            <person name="Pham P."/>
            <person name="Pu L.-L."/>
            <person name="Puazo M."/>
            <person name="Raj R."/>
            <person name="Reid J."/>
            <person name="Rouhana J."/>
            <person name="Saada N."/>
            <person name="Shang Y."/>
            <person name="Simmons D."/>
            <person name="Thornton R."/>
            <person name="Warren J."/>
            <person name="Weissenberger G."/>
            <person name="Zhang J."/>
            <person name="Zhang L."/>
            <person name="Zhou C."/>
            <person name="Zhu D."/>
            <person name="Muzny D."/>
            <person name="Worley K."/>
            <person name="Gibbs R."/>
        </authorList>
    </citation>
    <scope>NUCLEOTIDE SEQUENCE [LARGE SCALE GENOMIC DNA]</scope>
    <source>
        <strain evidence="2 3">ATCC 49957</strain>
    </source>
</reference>
<dbReference type="InterPro" id="IPR011047">
    <property type="entry name" value="Quinoprotein_ADH-like_sf"/>
</dbReference>
<keyword evidence="3" id="KW-1185">Reference proteome</keyword>
<dbReference type="RefSeq" id="WP_007003569.1">
    <property type="nucleotide sequence ID" value="NZ_GG770778.1"/>
</dbReference>
<dbReference type="PROSITE" id="PS51257">
    <property type="entry name" value="PROKAR_LIPOPROTEIN"/>
    <property type="match status" value="1"/>
</dbReference>
<dbReference type="InterPro" id="IPR002372">
    <property type="entry name" value="PQQ_rpt_dom"/>
</dbReference>
<feature type="domain" description="Pyrrolo-quinoline quinone repeat" evidence="1">
    <location>
        <begin position="127"/>
        <end position="360"/>
    </location>
</feature>
<name>D5RHF0_9PROT</name>
<evidence type="ECO:0000313" key="3">
    <source>
        <dbReference type="Proteomes" id="UP000005324"/>
    </source>
</evidence>